<feature type="domain" description="Rod shape-determining protein MreC beta-barrel core" evidence="6">
    <location>
        <begin position="130"/>
        <end position="250"/>
    </location>
</feature>
<dbReference type="GO" id="GO:0008360">
    <property type="term" value="P:regulation of cell shape"/>
    <property type="evidence" value="ECO:0007669"/>
    <property type="project" value="UniProtKB-KW"/>
</dbReference>
<name>A0A429XG29_9RICK</name>
<reference evidence="8" key="1">
    <citation type="submission" date="2018-11" db="EMBL/GenBank/DDBJ databases">
        <title>Phylogenetic, genomic, and biogeographic characterization of a novel and ubiquitous marine invertebrate-associated Rickettsiales parasite, Candidatus Marinoinvertebrata rohwerii, gen. nov., sp. nov.</title>
        <authorList>
            <person name="Klinges J.G."/>
            <person name="Rosales S.M."/>
            <person name="Mcminds R."/>
            <person name="Shaver E.C."/>
            <person name="Shantz A."/>
            <person name="Peters E.C."/>
            <person name="Burkepile D.E."/>
            <person name="Silliman B.R."/>
            <person name="Vega Thurber R.L."/>
        </authorList>
    </citation>
    <scope>NUCLEOTIDE SEQUENCE [LARGE SCALE GENOMIC DNA]</scope>
    <source>
        <strain evidence="8">a_cerv_44</strain>
    </source>
</reference>
<dbReference type="InterPro" id="IPR042175">
    <property type="entry name" value="Cell/Rod_MreC_2"/>
</dbReference>
<dbReference type="OrthoDB" id="8478127at2"/>
<evidence type="ECO:0000313" key="7">
    <source>
        <dbReference type="EMBL" id="RST64119.1"/>
    </source>
</evidence>
<evidence type="ECO:0000256" key="3">
    <source>
        <dbReference type="ARBA" id="ARBA00022960"/>
    </source>
</evidence>
<keyword evidence="3 5" id="KW-0133">Cell shape</keyword>
<accession>A0A429XG29</accession>
<evidence type="ECO:0000256" key="5">
    <source>
        <dbReference type="PIRNR" id="PIRNR038471"/>
    </source>
</evidence>
<comment type="function">
    <text evidence="5">Involved in formation and maintenance of cell shape.</text>
</comment>
<dbReference type="PANTHER" id="PTHR34138:SF1">
    <property type="entry name" value="CELL SHAPE-DETERMINING PROTEIN MREC"/>
    <property type="match status" value="1"/>
</dbReference>
<dbReference type="GO" id="GO:0005886">
    <property type="term" value="C:plasma membrane"/>
    <property type="evidence" value="ECO:0007669"/>
    <property type="project" value="TreeGrafter"/>
</dbReference>
<evidence type="ECO:0000256" key="4">
    <source>
        <dbReference type="ARBA" id="ARBA00032089"/>
    </source>
</evidence>
<gene>
    <name evidence="7" type="primary">mreC</name>
    <name evidence="7" type="ORF">EIC27_04935</name>
</gene>
<dbReference type="RefSeq" id="WP_126045004.1">
    <property type="nucleotide sequence ID" value="NZ_RXFM01000068.1"/>
</dbReference>
<evidence type="ECO:0000259" key="6">
    <source>
        <dbReference type="Pfam" id="PF04085"/>
    </source>
</evidence>
<dbReference type="PIRSF" id="PIRSF038471">
    <property type="entry name" value="MreC"/>
    <property type="match status" value="1"/>
</dbReference>
<comment type="similarity">
    <text evidence="1 5">Belongs to the MreC family.</text>
</comment>
<dbReference type="Proteomes" id="UP000279470">
    <property type="component" value="Unassembled WGS sequence"/>
</dbReference>
<sequence>MNSIRDNKFKIFYWNKKQCKKNLKALLFICIFTLLAIDTLKFKILNKKFYDISSSTYSVISYPIHLIQDRYYKLKNYFSIVNSKQDIYLENQQLKKLIQNIELIKEENKNLRLLVNFQDNFHFSKVTSRVVVESIDNFDKQYLLNIGLHNGVKKGYAIVDDSKLIGRIIDVNDRSSKMQLISSNQSKIPVMVLGTEYSGIMSGGKKEGYLKLFYLPQQAKIDDNAIVVTSGEGGYMPYGIYVGKIKKINGQFFVKTCLKCENSFRLVSVLKPEENFANAKIKN</sequence>
<dbReference type="Pfam" id="PF04085">
    <property type="entry name" value="MreC"/>
    <property type="match status" value="1"/>
</dbReference>
<dbReference type="Gene3D" id="2.40.10.340">
    <property type="entry name" value="Rod shape-determining protein MreC, domain 1"/>
    <property type="match status" value="1"/>
</dbReference>
<protein>
    <recommendedName>
        <fullName evidence="2 5">Cell shape-determining protein MreC</fullName>
    </recommendedName>
    <alternativeName>
        <fullName evidence="4 5">Cell shape protein MreC</fullName>
    </alternativeName>
</protein>
<organism evidence="7 8">
    <name type="scientific">Candidatus Aquarickettsia rohweri</name>
    <dbReference type="NCBI Taxonomy" id="2602574"/>
    <lineage>
        <taxon>Bacteria</taxon>
        <taxon>Pseudomonadati</taxon>
        <taxon>Pseudomonadota</taxon>
        <taxon>Alphaproteobacteria</taxon>
        <taxon>Rickettsiales</taxon>
        <taxon>Candidatus Midichloriaceae</taxon>
        <taxon>Candidatus Aquarickettsia</taxon>
    </lineage>
</organism>
<dbReference type="EMBL" id="RXFM01000068">
    <property type="protein sequence ID" value="RST64119.1"/>
    <property type="molecule type" value="Genomic_DNA"/>
</dbReference>
<comment type="caution">
    <text evidence="7">The sequence shown here is derived from an EMBL/GenBank/DDBJ whole genome shotgun (WGS) entry which is preliminary data.</text>
</comment>
<evidence type="ECO:0000256" key="2">
    <source>
        <dbReference type="ARBA" id="ARBA00013855"/>
    </source>
</evidence>
<dbReference type="InterPro" id="IPR042177">
    <property type="entry name" value="Cell/Rod_1"/>
</dbReference>
<dbReference type="NCBIfam" id="TIGR00219">
    <property type="entry name" value="mreC"/>
    <property type="match status" value="1"/>
</dbReference>
<dbReference type="PANTHER" id="PTHR34138">
    <property type="entry name" value="CELL SHAPE-DETERMINING PROTEIN MREC"/>
    <property type="match status" value="1"/>
</dbReference>
<dbReference type="InterPro" id="IPR055342">
    <property type="entry name" value="MreC_beta-barrel_core"/>
</dbReference>
<dbReference type="Gene3D" id="2.40.10.350">
    <property type="entry name" value="Rod shape-determining protein MreC, domain 2"/>
    <property type="match status" value="1"/>
</dbReference>
<dbReference type="InterPro" id="IPR007221">
    <property type="entry name" value="MreC"/>
</dbReference>
<dbReference type="AlphaFoldDB" id="A0A429XG29"/>
<evidence type="ECO:0000313" key="8">
    <source>
        <dbReference type="Proteomes" id="UP000279470"/>
    </source>
</evidence>
<proteinExistence type="inferred from homology"/>
<keyword evidence="8" id="KW-1185">Reference proteome</keyword>
<evidence type="ECO:0000256" key="1">
    <source>
        <dbReference type="ARBA" id="ARBA00009369"/>
    </source>
</evidence>